<dbReference type="InterPro" id="IPR011006">
    <property type="entry name" value="CheY-like_superfamily"/>
</dbReference>
<sequence>MARILIIEDSPINMELLTFLLANEGHELFLAERALPGIEIARQQPLDLILMDVTMPDVGGIEAAKMLRAHPNTRTVPLIAVTAMAMSGDKERIIAEGFDEYIAKPVDFAQLLEKVARFTGQSPSSDSDESQGT</sequence>
<accession>A0A6L6QC97</accession>
<name>A0A6L6QC97_9BURK</name>
<dbReference type="Gene3D" id="3.40.50.2300">
    <property type="match status" value="1"/>
</dbReference>
<organism evidence="4 5">
    <name type="scientific">Massilia eburnea</name>
    <dbReference type="NCBI Taxonomy" id="1776165"/>
    <lineage>
        <taxon>Bacteria</taxon>
        <taxon>Pseudomonadati</taxon>
        <taxon>Pseudomonadota</taxon>
        <taxon>Betaproteobacteria</taxon>
        <taxon>Burkholderiales</taxon>
        <taxon>Oxalobacteraceae</taxon>
        <taxon>Telluria group</taxon>
        <taxon>Massilia</taxon>
    </lineage>
</organism>
<dbReference type="RefSeq" id="WP_155453073.1">
    <property type="nucleotide sequence ID" value="NZ_WNKX01000003.1"/>
</dbReference>
<dbReference type="SUPFAM" id="SSF52172">
    <property type="entry name" value="CheY-like"/>
    <property type="match status" value="1"/>
</dbReference>
<dbReference type="InterPro" id="IPR001789">
    <property type="entry name" value="Sig_transdc_resp-reg_receiver"/>
</dbReference>
<keyword evidence="5" id="KW-1185">Reference proteome</keyword>
<dbReference type="EMBL" id="WNKX01000003">
    <property type="protein sequence ID" value="MTW10138.1"/>
    <property type="molecule type" value="Genomic_DNA"/>
</dbReference>
<evidence type="ECO:0000256" key="1">
    <source>
        <dbReference type="ARBA" id="ARBA00022553"/>
    </source>
</evidence>
<dbReference type="PANTHER" id="PTHR45339">
    <property type="entry name" value="HYBRID SIGNAL TRANSDUCTION HISTIDINE KINASE J"/>
    <property type="match status" value="1"/>
</dbReference>
<dbReference type="Proteomes" id="UP000472320">
    <property type="component" value="Unassembled WGS sequence"/>
</dbReference>
<evidence type="ECO:0000313" key="4">
    <source>
        <dbReference type="EMBL" id="MTW10138.1"/>
    </source>
</evidence>
<dbReference type="AlphaFoldDB" id="A0A6L6QC97"/>
<evidence type="ECO:0000256" key="2">
    <source>
        <dbReference type="PROSITE-ProRule" id="PRU00169"/>
    </source>
</evidence>
<proteinExistence type="predicted"/>
<protein>
    <submittedName>
        <fullName evidence="4">Response regulator</fullName>
    </submittedName>
</protein>
<reference evidence="4 5" key="1">
    <citation type="submission" date="2019-11" db="EMBL/GenBank/DDBJ databases">
        <title>Type strains purchased from KCTC, JCM and DSMZ.</title>
        <authorList>
            <person name="Lu H."/>
        </authorList>
    </citation>
    <scope>NUCLEOTIDE SEQUENCE [LARGE SCALE GENOMIC DNA]</scope>
    <source>
        <strain evidence="4 5">JCM 31587</strain>
    </source>
</reference>
<feature type="modified residue" description="4-aspartylphosphate" evidence="2">
    <location>
        <position position="52"/>
    </location>
</feature>
<dbReference type="Pfam" id="PF00072">
    <property type="entry name" value="Response_reg"/>
    <property type="match status" value="1"/>
</dbReference>
<dbReference type="SMART" id="SM00448">
    <property type="entry name" value="REC"/>
    <property type="match status" value="1"/>
</dbReference>
<evidence type="ECO:0000313" key="5">
    <source>
        <dbReference type="Proteomes" id="UP000472320"/>
    </source>
</evidence>
<dbReference type="PANTHER" id="PTHR45339:SF3">
    <property type="entry name" value="HISTIDINE KINASE"/>
    <property type="match status" value="1"/>
</dbReference>
<dbReference type="GO" id="GO:0000160">
    <property type="term" value="P:phosphorelay signal transduction system"/>
    <property type="evidence" value="ECO:0007669"/>
    <property type="project" value="InterPro"/>
</dbReference>
<keyword evidence="1 2" id="KW-0597">Phosphoprotein</keyword>
<dbReference type="OrthoDB" id="9179585at2"/>
<gene>
    <name evidence="4" type="ORF">GM658_05940</name>
</gene>
<feature type="domain" description="Response regulatory" evidence="3">
    <location>
        <begin position="3"/>
        <end position="119"/>
    </location>
</feature>
<evidence type="ECO:0000259" key="3">
    <source>
        <dbReference type="PROSITE" id="PS50110"/>
    </source>
</evidence>
<comment type="caution">
    <text evidence="4">The sequence shown here is derived from an EMBL/GenBank/DDBJ whole genome shotgun (WGS) entry which is preliminary data.</text>
</comment>
<dbReference type="PROSITE" id="PS50110">
    <property type="entry name" value="RESPONSE_REGULATORY"/>
    <property type="match status" value="1"/>
</dbReference>